<evidence type="ECO:0000313" key="4">
    <source>
        <dbReference type="EMBL" id="NOT32999.1"/>
    </source>
</evidence>
<sequence length="615" mass="69160">MHYLVCGARLQRVIARGHYSTVWEGTNIADNVRRAIKIFDVDRLAVESAMHQFRRGVHAMQHLGNAEGRPASIIPLDQVEPSGLAFSMPYIPGGDLTQINTLGWSLEHKLVIFQQVCEAVAFAHEQHVLHRDVKPANIVLDERQRPVLMDFDIADPVFLHTLSVREPGTIAYSAPEQLSKRGRRDASADVYSLGRLLLFLLIERDPEIEFHPTPDVGELAHARDPLTRSLRRIIRQCTCRDPERRYPTVRSVLDDVCASAGSRLVGIESAGEVKARNTMLALLAAGVLGFVAWTFWPKPLPNPEPPYRLVGSETVIEAIINPRRSKIEEETGISVSEPAREGSENALQSLLEDPTMDGGMMSRHPDDLVEEEPRYRGVNLAYVTVAFGEMVLCVHASNPIRQIRVEDLQRLLFARAPDRPENLTWGDLGVKDPAWRGRRVVVFVPARKEDLESGSMKLIERCLSPGAGYAMWRFLENSPGRTPWIASIPDSFVAVREDALGLSERSFVRGDHVKIVAVHHGADLILMRRPLMFAARLDESGVESRMRRLLELLLRDDLQRQFGEEGLVRISEEKLMAQRELLARAKPDSRSKGVRVHEVPFEIKECWGLKGPSRP</sequence>
<feature type="domain" description="Protein kinase" evidence="3">
    <location>
        <begin position="8"/>
        <end position="257"/>
    </location>
</feature>
<organism evidence="4 5">
    <name type="scientific">Eiseniibacteriota bacterium</name>
    <dbReference type="NCBI Taxonomy" id="2212470"/>
    <lineage>
        <taxon>Bacteria</taxon>
        <taxon>Candidatus Eiseniibacteriota</taxon>
    </lineage>
</organism>
<dbReference type="PANTHER" id="PTHR44329">
    <property type="entry name" value="SERINE/THREONINE-PROTEIN KINASE TNNI3K-RELATED"/>
    <property type="match status" value="1"/>
</dbReference>
<evidence type="ECO:0000259" key="3">
    <source>
        <dbReference type="PROSITE" id="PS50011"/>
    </source>
</evidence>
<proteinExistence type="predicted"/>
<evidence type="ECO:0000313" key="5">
    <source>
        <dbReference type="Proteomes" id="UP000580839"/>
    </source>
</evidence>
<keyword evidence="2" id="KW-0067">ATP-binding</keyword>
<dbReference type="GO" id="GO:0005524">
    <property type="term" value="F:ATP binding"/>
    <property type="evidence" value="ECO:0007669"/>
    <property type="project" value="UniProtKB-KW"/>
</dbReference>
<accession>A0A849SUY1</accession>
<dbReference type="SMART" id="SM00220">
    <property type="entry name" value="S_TKc"/>
    <property type="match status" value="1"/>
</dbReference>
<name>A0A849SUY1_UNCEI</name>
<dbReference type="GO" id="GO:0097527">
    <property type="term" value="P:necroptotic signaling pathway"/>
    <property type="evidence" value="ECO:0007669"/>
    <property type="project" value="TreeGrafter"/>
</dbReference>
<dbReference type="PANTHER" id="PTHR44329:SF298">
    <property type="entry name" value="MIXED LINEAGE KINASE DOMAIN-LIKE PROTEIN"/>
    <property type="match status" value="1"/>
</dbReference>
<dbReference type="SUPFAM" id="SSF53850">
    <property type="entry name" value="Periplasmic binding protein-like II"/>
    <property type="match status" value="1"/>
</dbReference>
<dbReference type="CDD" id="cd14014">
    <property type="entry name" value="STKc_PknB_like"/>
    <property type="match status" value="1"/>
</dbReference>
<dbReference type="InterPro" id="IPR000719">
    <property type="entry name" value="Prot_kinase_dom"/>
</dbReference>
<dbReference type="Pfam" id="PF00069">
    <property type="entry name" value="Pkinase"/>
    <property type="match status" value="1"/>
</dbReference>
<gene>
    <name evidence="4" type="ORF">HOP12_02390</name>
</gene>
<dbReference type="GO" id="GO:0004672">
    <property type="term" value="F:protein kinase activity"/>
    <property type="evidence" value="ECO:0007669"/>
    <property type="project" value="InterPro"/>
</dbReference>
<dbReference type="InterPro" id="IPR051681">
    <property type="entry name" value="Ser/Thr_Kinases-Pseudokinases"/>
</dbReference>
<comment type="caution">
    <text evidence="4">The sequence shown here is derived from an EMBL/GenBank/DDBJ whole genome shotgun (WGS) entry which is preliminary data.</text>
</comment>
<reference evidence="4 5" key="1">
    <citation type="submission" date="2020-04" db="EMBL/GenBank/DDBJ databases">
        <title>Metagenomic profiling of ammonia- and methane-oxidizing microorganisms in a Dutch drinking water treatment plant.</title>
        <authorList>
            <person name="Poghosyan L."/>
            <person name="Leucker S."/>
        </authorList>
    </citation>
    <scope>NUCLEOTIDE SEQUENCE [LARGE SCALE GENOMIC DNA]</scope>
    <source>
        <strain evidence="4">S-RSF-IL-03</strain>
    </source>
</reference>
<keyword evidence="1" id="KW-0547">Nucleotide-binding</keyword>
<dbReference type="PROSITE" id="PS50011">
    <property type="entry name" value="PROTEIN_KINASE_DOM"/>
    <property type="match status" value="1"/>
</dbReference>
<dbReference type="PROSITE" id="PS00108">
    <property type="entry name" value="PROTEIN_KINASE_ST"/>
    <property type="match status" value="1"/>
</dbReference>
<evidence type="ECO:0000256" key="2">
    <source>
        <dbReference type="ARBA" id="ARBA00022840"/>
    </source>
</evidence>
<dbReference type="EMBL" id="JABFRW010000023">
    <property type="protein sequence ID" value="NOT32999.1"/>
    <property type="molecule type" value="Genomic_DNA"/>
</dbReference>
<protein>
    <submittedName>
        <fullName evidence="4">Protein kinase</fullName>
    </submittedName>
</protein>
<keyword evidence="4" id="KW-0808">Transferase</keyword>
<dbReference type="AlphaFoldDB" id="A0A849SUY1"/>
<keyword evidence="4" id="KW-0418">Kinase</keyword>
<dbReference type="Gene3D" id="3.40.190.10">
    <property type="entry name" value="Periplasmic binding protein-like II"/>
    <property type="match status" value="2"/>
</dbReference>
<dbReference type="InterPro" id="IPR011009">
    <property type="entry name" value="Kinase-like_dom_sf"/>
</dbReference>
<dbReference type="InterPro" id="IPR008271">
    <property type="entry name" value="Ser/Thr_kinase_AS"/>
</dbReference>
<dbReference type="Gene3D" id="1.10.510.10">
    <property type="entry name" value="Transferase(Phosphotransferase) domain 1"/>
    <property type="match status" value="1"/>
</dbReference>
<dbReference type="Proteomes" id="UP000580839">
    <property type="component" value="Unassembled WGS sequence"/>
</dbReference>
<evidence type="ECO:0000256" key="1">
    <source>
        <dbReference type="ARBA" id="ARBA00022741"/>
    </source>
</evidence>
<dbReference type="SUPFAM" id="SSF56112">
    <property type="entry name" value="Protein kinase-like (PK-like)"/>
    <property type="match status" value="1"/>
</dbReference>